<name>A0A2S9JU03_9SPHI</name>
<dbReference type="EMBL" id="PVBS01000001">
    <property type="protein sequence ID" value="PRD56733.1"/>
    <property type="molecule type" value="Genomic_DNA"/>
</dbReference>
<feature type="transmembrane region" description="Helical" evidence="1">
    <location>
        <begin position="5"/>
        <end position="27"/>
    </location>
</feature>
<evidence type="ECO:0000313" key="2">
    <source>
        <dbReference type="EMBL" id="PRD56733.1"/>
    </source>
</evidence>
<keyword evidence="1" id="KW-1133">Transmembrane helix</keyword>
<evidence type="ECO:0000313" key="3">
    <source>
        <dbReference type="Proteomes" id="UP000238642"/>
    </source>
</evidence>
<organism evidence="2 3">
    <name type="scientific">Sphingobacterium gobiense</name>
    <dbReference type="NCBI Taxonomy" id="1382456"/>
    <lineage>
        <taxon>Bacteria</taxon>
        <taxon>Pseudomonadati</taxon>
        <taxon>Bacteroidota</taxon>
        <taxon>Sphingobacteriia</taxon>
        <taxon>Sphingobacteriales</taxon>
        <taxon>Sphingobacteriaceae</taxon>
        <taxon>Sphingobacterium</taxon>
    </lineage>
</organism>
<keyword evidence="1" id="KW-0812">Transmembrane</keyword>
<evidence type="ECO:0000256" key="1">
    <source>
        <dbReference type="SAM" id="Phobius"/>
    </source>
</evidence>
<feature type="transmembrane region" description="Helical" evidence="1">
    <location>
        <begin position="33"/>
        <end position="59"/>
    </location>
</feature>
<protein>
    <submittedName>
        <fullName evidence="2">Uncharacterized protein</fullName>
    </submittedName>
</protein>
<reference evidence="2 3" key="1">
    <citation type="submission" date="2018-02" db="EMBL/GenBank/DDBJ databases">
        <title>The draft genome of Sphingobacterium gobiense H7.</title>
        <authorList>
            <person name="Li L."/>
            <person name="Liu L."/>
            <person name="Zhang X."/>
            <person name="Wang T."/>
            <person name="Liang L."/>
        </authorList>
    </citation>
    <scope>NUCLEOTIDE SEQUENCE [LARGE SCALE GENOMIC DNA]</scope>
    <source>
        <strain evidence="2 3">ACCC 05757</strain>
    </source>
</reference>
<sequence>MAKNLLIYTCLLIVVDLFFNVVINLIQGNPSEMIMISIVVRIIYLTVLFSLIGLIVLSLLRQQPHLLCLGVITVIVYLLVPIIIYFLKENDKGLWQVYLDLHIKQELFVAICLPYLLAGCVSLLIISWRCNKWFERIAQ</sequence>
<dbReference type="Proteomes" id="UP000238642">
    <property type="component" value="Unassembled WGS sequence"/>
</dbReference>
<feature type="transmembrane region" description="Helical" evidence="1">
    <location>
        <begin position="66"/>
        <end position="87"/>
    </location>
</feature>
<proteinExistence type="predicted"/>
<accession>A0A2S9JU03</accession>
<comment type="caution">
    <text evidence="2">The sequence shown here is derived from an EMBL/GenBank/DDBJ whole genome shotgun (WGS) entry which is preliminary data.</text>
</comment>
<keyword evidence="3" id="KW-1185">Reference proteome</keyword>
<dbReference type="AlphaFoldDB" id="A0A2S9JU03"/>
<gene>
    <name evidence="2" type="ORF">C5749_05750</name>
</gene>
<keyword evidence="1" id="KW-0472">Membrane</keyword>
<feature type="transmembrane region" description="Helical" evidence="1">
    <location>
        <begin position="107"/>
        <end position="126"/>
    </location>
</feature>